<dbReference type="PANTHER" id="PTHR22589:SF67">
    <property type="entry name" value="PEROXISOMAL CARNITINE O-OCTANOYLTRANSFERASE"/>
    <property type="match status" value="1"/>
</dbReference>
<dbReference type="GO" id="GO:0008458">
    <property type="term" value="F:carnitine O-octanoyltransferase activity"/>
    <property type="evidence" value="ECO:0007669"/>
    <property type="project" value="TreeGrafter"/>
</dbReference>
<dbReference type="InterPro" id="IPR000542">
    <property type="entry name" value="Carn_acyl_trans"/>
</dbReference>
<evidence type="ECO:0000313" key="3">
    <source>
        <dbReference type="EMBL" id="CEK64921.1"/>
    </source>
</evidence>
<protein>
    <recommendedName>
        <fullName evidence="2">Choline/carnitine acyltransferase domain-containing protein</fullName>
    </recommendedName>
</protein>
<reference evidence="3" key="1">
    <citation type="submission" date="2014-12" db="EMBL/GenBank/DDBJ databases">
        <title>Insight into the proteome of Arion vulgaris.</title>
        <authorList>
            <person name="Aradska J."/>
            <person name="Bulat T."/>
            <person name="Smidak R."/>
            <person name="Sarate P."/>
            <person name="Gangsoo J."/>
            <person name="Sialana F."/>
            <person name="Bilban M."/>
            <person name="Lubec G."/>
        </authorList>
    </citation>
    <scope>NUCLEOTIDE SEQUENCE</scope>
    <source>
        <tissue evidence="3">Skin</tissue>
    </source>
</reference>
<dbReference type="EMBL" id="HACG01018056">
    <property type="protein sequence ID" value="CEK64921.1"/>
    <property type="molecule type" value="Transcribed_RNA"/>
</dbReference>
<organism evidence="3">
    <name type="scientific">Arion vulgaris</name>
    <dbReference type="NCBI Taxonomy" id="1028688"/>
    <lineage>
        <taxon>Eukaryota</taxon>
        <taxon>Metazoa</taxon>
        <taxon>Spiralia</taxon>
        <taxon>Lophotrochozoa</taxon>
        <taxon>Mollusca</taxon>
        <taxon>Gastropoda</taxon>
        <taxon>Heterobranchia</taxon>
        <taxon>Euthyneura</taxon>
        <taxon>Panpulmonata</taxon>
        <taxon>Eupulmonata</taxon>
        <taxon>Stylommatophora</taxon>
        <taxon>Helicina</taxon>
        <taxon>Arionoidea</taxon>
        <taxon>Arionidae</taxon>
        <taxon>Arion</taxon>
    </lineage>
</organism>
<dbReference type="Gene3D" id="3.30.559.10">
    <property type="entry name" value="Chloramphenicol acetyltransferase-like domain"/>
    <property type="match status" value="1"/>
</dbReference>
<dbReference type="PANTHER" id="PTHR22589">
    <property type="entry name" value="CARNITINE O-ACYLTRANSFERASE"/>
    <property type="match status" value="1"/>
</dbReference>
<sequence length="131" mass="14329">QKHSSDFAEACEFKACDRHLLGLYLLAKEEELPVPSLYQDPSFTKSGGGGNFLLSTSCLGYSSLIGAVLPMCKNCIGAFYSINETWLAFNITTWNEDEETSSQGFAHAVSNALDTMKSIIDENFTTVSARL</sequence>
<evidence type="ECO:0000259" key="2">
    <source>
        <dbReference type="Pfam" id="PF00755"/>
    </source>
</evidence>
<feature type="non-terminal residue" evidence="3">
    <location>
        <position position="1"/>
    </location>
</feature>
<dbReference type="Pfam" id="PF00755">
    <property type="entry name" value="Carn_acyltransf"/>
    <property type="match status" value="1"/>
</dbReference>
<name>A0A0B6ZAE8_9EUPU</name>
<feature type="domain" description="Choline/carnitine acyltransferase" evidence="2">
    <location>
        <begin position="1"/>
        <end position="109"/>
    </location>
</feature>
<dbReference type="GO" id="GO:0005777">
    <property type="term" value="C:peroxisome"/>
    <property type="evidence" value="ECO:0007669"/>
    <property type="project" value="TreeGrafter"/>
</dbReference>
<gene>
    <name evidence="3" type="primary">ORF53342</name>
</gene>
<dbReference type="InterPro" id="IPR023213">
    <property type="entry name" value="CAT-like_dom_sf"/>
</dbReference>
<proteinExistence type="inferred from homology"/>
<comment type="similarity">
    <text evidence="1">Belongs to the carnitine/choline acetyltransferase family.</text>
</comment>
<accession>A0A0B6ZAE8</accession>
<evidence type="ECO:0000256" key="1">
    <source>
        <dbReference type="ARBA" id="ARBA00005232"/>
    </source>
</evidence>
<dbReference type="InterPro" id="IPR039551">
    <property type="entry name" value="Cho/carn_acyl_trans"/>
</dbReference>
<dbReference type="SUPFAM" id="SSF52777">
    <property type="entry name" value="CoA-dependent acyltransferases"/>
    <property type="match status" value="1"/>
</dbReference>
<dbReference type="AlphaFoldDB" id="A0A0B6ZAE8"/>